<protein>
    <submittedName>
        <fullName evidence="2">ATP-binding protein</fullName>
    </submittedName>
</protein>
<dbReference type="GO" id="GO:0016887">
    <property type="term" value="F:ATP hydrolysis activity"/>
    <property type="evidence" value="ECO:0007669"/>
    <property type="project" value="InterPro"/>
</dbReference>
<dbReference type="Proteomes" id="UP000768462">
    <property type="component" value="Unassembled WGS sequence"/>
</dbReference>
<dbReference type="AlphaFoldDB" id="A0A927W9F2"/>
<keyword evidence="2" id="KW-0067">ATP-binding</keyword>
<dbReference type="InterPro" id="IPR011704">
    <property type="entry name" value="ATPase_dyneun-rel_AAA"/>
</dbReference>
<keyword evidence="2" id="KW-0547">Nucleotide-binding</keyword>
<evidence type="ECO:0000259" key="1">
    <source>
        <dbReference type="SMART" id="SM00382"/>
    </source>
</evidence>
<reference evidence="2" key="1">
    <citation type="submission" date="2019-04" db="EMBL/GenBank/DDBJ databases">
        <title>Evolution of Biomass-Degrading Anaerobic Consortia Revealed by Metagenomics.</title>
        <authorList>
            <person name="Peng X."/>
        </authorList>
    </citation>
    <scope>NUCLEOTIDE SEQUENCE</scope>
    <source>
        <strain evidence="2">SIG254</strain>
    </source>
</reference>
<comment type="caution">
    <text evidence="2">The sequence shown here is derived from an EMBL/GenBank/DDBJ whole genome shotgun (WGS) entry which is preliminary data.</text>
</comment>
<evidence type="ECO:0000313" key="3">
    <source>
        <dbReference type="Proteomes" id="UP000768462"/>
    </source>
</evidence>
<evidence type="ECO:0000313" key="2">
    <source>
        <dbReference type="EMBL" id="MBE6061010.1"/>
    </source>
</evidence>
<organism evidence="2 3">
    <name type="scientific">Clostridium sulfidigenes</name>
    <dbReference type="NCBI Taxonomy" id="318464"/>
    <lineage>
        <taxon>Bacteria</taxon>
        <taxon>Bacillati</taxon>
        <taxon>Bacillota</taxon>
        <taxon>Clostridia</taxon>
        <taxon>Eubacteriales</taxon>
        <taxon>Clostridiaceae</taxon>
        <taxon>Clostridium</taxon>
    </lineage>
</organism>
<feature type="domain" description="AAA+ ATPase" evidence="1">
    <location>
        <begin position="16"/>
        <end position="176"/>
    </location>
</feature>
<dbReference type="SMART" id="SM00382">
    <property type="entry name" value="AAA"/>
    <property type="match status" value="1"/>
</dbReference>
<dbReference type="EMBL" id="SVCM01000143">
    <property type="protein sequence ID" value="MBE6061010.1"/>
    <property type="molecule type" value="Genomic_DNA"/>
</dbReference>
<dbReference type="InterPro" id="IPR003593">
    <property type="entry name" value="AAA+_ATPase"/>
</dbReference>
<dbReference type="Pfam" id="PF07728">
    <property type="entry name" value="AAA_5"/>
    <property type="match status" value="1"/>
</dbReference>
<dbReference type="CDD" id="cd00009">
    <property type="entry name" value="AAA"/>
    <property type="match status" value="1"/>
</dbReference>
<name>A0A927W9F2_9CLOT</name>
<accession>A0A927W9F2</accession>
<dbReference type="SUPFAM" id="SSF52540">
    <property type="entry name" value="P-loop containing nucleoside triphosphate hydrolases"/>
    <property type="match status" value="1"/>
</dbReference>
<dbReference type="InterPro" id="IPR027417">
    <property type="entry name" value="P-loop_NTPase"/>
</dbReference>
<sequence length="377" mass="43429">MNFNDTLKSVELVIETNEVPLIVGESGIGKTALAKTLAKQREWTLVVIDGNLLKEGEIGGLPTVEEYTIKDEHGRVVSKKATIYGIHTKLREIDNLILEGKDVLLFIDEINRCEHSVQQELMNLILNREINGYKLHDKVKILAAMNPSSKYGADFDYQVVDMDAAQENRFVWLNMESDVKGWIKWASENKVDRKVIEFISTFPEHLHSINEDDIRATPRSFERVSKSYKLYKENKDSIPRRVFLNVLRGNLGRIIAEQLMDFIESDNTALISPEEVFEEEVLSEQVKIRISNESHTRLYLTGSNIINYISSKVEDLEGAAIKKVIDRFVEFLSFYPVDLMIGIMQDMRESQKKIYNFILENEDFVENYFAAYTEIKG</sequence>
<dbReference type="Gene3D" id="3.40.50.300">
    <property type="entry name" value="P-loop containing nucleotide triphosphate hydrolases"/>
    <property type="match status" value="1"/>
</dbReference>
<dbReference type="GO" id="GO:0005524">
    <property type="term" value="F:ATP binding"/>
    <property type="evidence" value="ECO:0007669"/>
    <property type="project" value="UniProtKB-KW"/>
</dbReference>
<proteinExistence type="predicted"/>
<gene>
    <name evidence="2" type="ORF">E7215_12670</name>
</gene>